<sequence>MVAIIISLIFTFAISISPTLVVATISNETATDSLQTYIVYVRKPTNISSMKLDIDSWYHSFLPVSDSNTTANMQQRMLYCYKNVVTGFAAKLTAMEVKAMEKKKGFISAHIERILPLQTTHSPNFLGLNQNFGFWKESNLGKGIIIGKNRPKQITLAQGLTDSRHILTGVLDTGVTPGHPSFSDEGMPPPPAKWKGKCEFHGAVCNNKLIGARNFDIDSMGKPPIDQLGHGTHTASTAAGNFVKGANVLGLGNGTAVGMAPLAHLAIYKVCSSSCNESNILSAIDTAVEDGVDILSISIGANSRPFHADPIASGAFGAIQKGVFVSCSAGNKGPIPKTLDSEAPWILTVGASTIDRSMVASAQLGNNKTYDGESLFQPKDFPSKQWPLVYAGANGNQSSAQCLAGSLIDSNLEGKVVLCELGRAKTIEMGKEVKAVGGVAMIIMNHVFKADETPADPHVLPATHVSFSAGESIKAYIKSTPSPTAAIIFKGNVIGKKSAPAVAFFSSRGPNKESPGILKPDIIGPGVSIIAAWPTSLENGTNVSESTFKMESGTSMACPHLSGIAALLKSAHPDWSPAAIKSAIMTTADIVNLEGKPIVDQRHLPADMFAMGAGHVNPSRATDPGLIYDIQPNDYVPYLCGLNYTDEQICGIVDYDVQCSNVSSIAQAELNYPSFSIILGTTPQTYNRTVTNVGQANSSYFHQLIALEGVQVSVKPDKIFFTSNNQKETYSVTFTRSHTTNANVSQGYLNWISTQHTVRSPIVVSFE</sequence>
<protein>
    <submittedName>
        <fullName evidence="1">Subtilisin-like protease</fullName>
    </submittedName>
</protein>
<proteinExistence type="predicted"/>
<dbReference type="EMBL" id="CM051398">
    <property type="protein sequence ID" value="KAJ4719196.1"/>
    <property type="molecule type" value="Genomic_DNA"/>
</dbReference>
<reference evidence="1 2" key="1">
    <citation type="journal article" date="2023" name="Science">
        <title>Complex scaffold remodeling in plant triterpene biosynthesis.</title>
        <authorList>
            <person name="De La Pena R."/>
            <person name="Hodgson H."/>
            <person name="Liu J.C."/>
            <person name="Stephenson M.J."/>
            <person name="Martin A.C."/>
            <person name="Owen C."/>
            <person name="Harkess A."/>
            <person name="Leebens-Mack J."/>
            <person name="Jimenez L.E."/>
            <person name="Osbourn A."/>
            <person name="Sattely E.S."/>
        </authorList>
    </citation>
    <scope>NUCLEOTIDE SEQUENCE [LARGE SCALE GENOMIC DNA]</scope>
    <source>
        <strain evidence="2">cv. JPN11</strain>
        <tissue evidence="1">Leaf</tissue>
    </source>
</reference>
<dbReference type="Proteomes" id="UP001164539">
    <property type="component" value="Chromosome 5"/>
</dbReference>
<comment type="caution">
    <text evidence="1">The sequence shown here is derived from an EMBL/GenBank/DDBJ whole genome shotgun (WGS) entry which is preliminary data.</text>
</comment>
<evidence type="ECO:0000313" key="1">
    <source>
        <dbReference type="EMBL" id="KAJ4719196.1"/>
    </source>
</evidence>
<name>A0ACC1Y630_MELAZ</name>
<keyword evidence="2" id="KW-1185">Reference proteome</keyword>
<accession>A0ACC1Y630</accession>
<organism evidence="1 2">
    <name type="scientific">Melia azedarach</name>
    <name type="common">Chinaberry tree</name>
    <dbReference type="NCBI Taxonomy" id="155640"/>
    <lineage>
        <taxon>Eukaryota</taxon>
        <taxon>Viridiplantae</taxon>
        <taxon>Streptophyta</taxon>
        <taxon>Embryophyta</taxon>
        <taxon>Tracheophyta</taxon>
        <taxon>Spermatophyta</taxon>
        <taxon>Magnoliopsida</taxon>
        <taxon>eudicotyledons</taxon>
        <taxon>Gunneridae</taxon>
        <taxon>Pentapetalae</taxon>
        <taxon>rosids</taxon>
        <taxon>malvids</taxon>
        <taxon>Sapindales</taxon>
        <taxon>Meliaceae</taxon>
        <taxon>Melia</taxon>
    </lineage>
</organism>
<gene>
    <name evidence="1" type="ORF">OWV82_010807</name>
</gene>
<evidence type="ECO:0000313" key="2">
    <source>
        <dbReference type="Proteomes" id="UP001164539"/>
    </source>
</evidence>